<comment type="caution">
    <text evidence="1">The sequence shown here is derived from an EMBL/GenBank/DDBJ whole genome shotgun (WGS) entry which is preliminary data.</text>
</comment>
<sequence length="308" mass="35870">MPVKEAGGSTGRLTLTEREAEKDLGVWIDNNLKFGPHIAHSTAKANRIVGLIRRTFDYLNEEMFIQLYKSLVRPILEYGHCVWQPYHKTLCSDIEDVQRRATRLLSNLKDKSYPERLRKLKLPTLEHRRLRGDMIEVFKYLHGYYDVGQPQLHLASGRELRGHSLKLRKDRYRLDLRANFFSHRVIDEWNNLTEEVVTAPTVNAFKSRLDKLWKNRPSMYEPECQMRELLSATTSGVSVVSVALYRTRMSEFINMRPVSRPAGGEVGIRAGVSVLILIVFFPNNEFINMRLCLDQLREEWDYEQGCQA</sequence>
<organism evidence="1 2">
    <name type="scientific">Elysia chlorotica</name>
    <name type="common">Eastern emerald elysia</name>
    <name type="synonym">Sea slug</name>
    <dbReference type="NCBI Taxonomy" id="188477"/>
    <lineage>
        <taxon>Eukaryota</taxon>
        <taxon>Metazoa</taxon>
        <taxon>Spiralia</taxon>
        <taxon>Lophotrochozoa</taxon>
        <taxon>Mollusca</taxon>
        <taxon>Gastropoda</taxon>
        <taxon>Heterobranchia</taxon>
        <taxon>Euthyneura</taxon>
        <taxon>Panpulmonata</taxon>
        <taxon>Sacoglossa</taxon>
        <taxon>Placobranchoidea</taxon>
        <taxon>Plakobranchidae</taxon>
        <taxon>Elysia</taxon>
    </lineage>
</organism>
<proteinExistence type="predicted"/>
<dbReference type="Proteomes" id="UP000271974">
    <property type="component" value="Unassembled WGS sequence"/>
</dbReference>
<keyword evidence="2" id="KW-1185">Reference proteome</keyword>
<evidence type="ECO:0000313" key="2">
    <source>
        <dbReference type="Proteomes" id="UP000271974"/>
    </source>
</evidence>
<name>A0A433U6Y2_ELYCH</name>
<accession>A0A433U6Y2</accession>
<dbReference type="AlphaFoldDB" id="A0A433U6Y2"/>
<gene>
    <name evidence="1" type="ORF">EGW08_002699</name>
</gene>
<dbReference type="EMBL" id="RQTK01000052">
    <property type="protein sequence ID" value="RUS89581.1"/>
    <property type="molecule type" value="Genomic_DNA"/>
</dbReference>
<evidence type="ECO:0000313" key="1">
    <source>
        <dbReference type="EMBL" id="RUS89581.1"/>
    </source>
</evidence>
<dbReference type="OrthoDB" id="6152726at2759"/>
<reference evidence="1 2" key="1">
    <citation type="submission" date="2019-01" db="EMBL/GenBank/DDBJ databases">
        <title>A draft genome assembly of the solar-powered sea slug Elysia chlorotica.</title>
        <authorList>
            <person name="Cai H."/>
            <person name="Li Q."/>
            <person name="Fang X."/>
            <person name="Li J."/>
            <person name="Curtis N.E."/>
            <person name="Altenburger A."/>
            <person name="Shibata T."/>
            <person name="Feng M."/>
            <person name="Maeda T."/>
            <person name="Schwartz J.A."/>
            <person name="Shigenobu S."/>
            <person name="Lundholm N."/>
            <person name="Nishiyama T."/>
            <person name="Yang H."/>
            <person name="Hasebe M."/>
            <person name="Li S."/>
            <person name="Pierce S.K."/>
            <person name="Wang J."/>
        </authorList>
    </citation>
    <scope>NUCLEOTIDE SEQUENCE [LARGE SCALE GENOMIC DNA]</scope>
    <source>
        <strain evidence="1">EC2010</strain>
        <tissue evidence="1">Whole organism of an adult</tissue>
    </source>
</reference>
<protein>
    <submittedName>
        <fullName evidence="1">Uncharacterized protein</fullName>
    </submittedName>
</protein>
<dbReference type="PRINTS" id="PR01345">
    <property type="entry name" value="CERVTRCPTASE"/>
</dbReference>
<dbReference type="PANTHER" id="PTHR33332">
    <property type="entry name" value="REVERSE TRANSCRIPTASE DOMAIN-CONTAINING PROTEIN"/>
    <property type="match status" value="1"/>
</dbReference>